<dbReference type="InterPro" id="IPR001190">
    <property type="entry name" value="SRCR"/>
</dbReference>
<proteinExistence type="predicted"/>
<dbReference type="Pfam" id="PF22633">
    <property type="entry name" value="F5_F8_type_C_2"/>
    <property type="match status" value="1"/>
</dbReference>
<dbReference type="Gene3D" id="3.10.250.10">
    <property type="entry name" value="SRCR-like domain"/>
    <property type="match status" value="1"/>
</dbReference>
<feature type="compositionally biased region" description="Low complexity" evidence="3">
    <location>
        <begin position="1218"/>
        <end position="1246"/>
    </location>
</feature>
<feature type="compositionally biased region" description="Low complexity" evidence="3">
    <location>
        <begin position="1953"/>
        <end position="1962"/>
    </location>
</feature>
<dbReference type="Pfam" id="PF00530">
    <property type="entry name" value="SRCR"/>
    <property type="match status" value="1"/>
</dbReference>
<dbReference type="OrthoDB" id="547680at2759"/>
<evidence type="ECO:0000256" key="1">
    <source>
        <dbReference type="ARBA" id="ARBA00004430"/>
    </source>
</evidence>
<dbReference type="GO" id="GO:0005930">
    <property type="term" value="C:axoneme"/>
    <property type="evidence" value="ECO:0007669"/>
    <property type="project" value="UniProtKB-SubCell"/>
</dbReference>
<feature type="compositionally biased region" description="Pro residues" evidence="3">
    <location>
        <begin position="1187"/>
        <end position="1211"/>
    </location>
</feature>
<dbReference type="Pfam" id="PF00560">
    <property type="entry name" value="LRR_1"/>
    <property type="match status" value="1"/>
</dbReference>
<feature type="region of interest" description="Disordered" evidence="3">
    <location>
        <begin position="910"/>
        <end position="956"/>
    </location>
</feature>
<feature type="compositionally biased region" description="Pro residues" evidence="3">
    <location>
        <begin position="915"/>
        <end position="951"/>
    </location>
</feature>
<dbReference type="SUPFAM" id="SSF49785">
    <property type="entry name" value="Galactose-binding domain-like"/>
    <property type="match status" value="1"/>
</dbReference>
<evidence type="ECO:0000259" key="5">
    <source>
        <dbReference type="PROSITE" id="PS50287"/>
    </source>
</evidence>
<feature type="region of interest" description="Disordered" evidence="3">
    <location>
        <begin position="1942"/>
        <end position="1963"/>
    </location>
</feature>
<feature type="region of interest" description="Disordered" evidence="3">
    <location>
        <begin position="1179"/>
        <end position="1257"/>
    </location>
</feature>
<evidence type="ECO:0000256" key="4">
    <source>
        <dbReference type="SAM" id="Phobius"/>
    </source>
</evidence>
<keyword evidence="2" id="KW-1015">Disulfide bond</keyword>
<accession>A0A835VSX2</accession>
<dbReference type="SUPFAM" id="SSF52058">
    <property type="entry name" value="L domain-like"/>
    <property type="match status" value="1"/>
</dbReference>
<name>A0A835VSX2_CHLIN</name>
<organism evidence="6 7">
    <name type="scientific">Chlamydomonas incerta</name>
    <dbReference type="NCBI Taxonomy" id="51695"/>
    <lineage>
        <taxon>Eukaryota</taxon>
        <taxon>Viridiplantae</taxon>
        <taxon>Chlorophyta</taxon>
        <taxon>core chlorophytes</taxon>
        <taxon>Chlorophyceae</taxon>
        <taxon>CS clade</taxon>
        <taxon>Chlamydomonadales</taxon>
        <taxon>Chlamydomonadaceae</taxon>
        <taxon>Chlamydomonas</taxon>
    </lineage>
</organism>
<keyword evidence="7" id="KW-1185">Reference proteome</keyword>
<feature type="compositionally biased region" description="Low complexity" evidence="3">
    <location>
        <begin position="1728"/>
        <end position="1750"/>
    </location>
</feature>
<evidence type="ECO:0000256" key="2">
    <source>
        <dbReference type="ARBA" id="ARBA00023157"/>
    </source>
</evidence>
<feature type="region of interest" description="Disordered" evidence="3">
    <location>
        <begin position="366"/>
        <end position="388"/>
    </location>
</feature>
<keyword evidence="4" id="KW-0812">Transmembrane</keyword>
<dbReference type="PROSITE" id="PS50287">
    <property type="entry name" value="SRCR_2"/>
    <property type="match status" value="1"/>
</dbReference>
<dbReference type="SMART" id="SM00202">
    <property type="entry name" value="SR"/>
    <property type="match status" value="1"/>
</dbReference>
<comment type="caution">
    <text evidence="6">The sequence shown here is derived from an EMBL/GenBank/DDBJ whole genome shotgun (WGS) entry which is preliminary data.</text>
</comment>
<feature type="compositionally biased region" description="Gly residues" evidence="3">
    <location>
        <begin position="1717"/>
        <end position="1727"/>
    </location>
</feature>
<sequence>MAYGDSAATSTPAAANRTADLTRAFLAAGLQPASARYCALLSNTLASLASAGLPYMAAALQQSASGSSSPAATAAGPTLVLGGRSTPTQLLPPVPQQQCLMLQGAIGWFVESAGDGGVANGCYSVTGSSSGGGGAQLQPRVPVAGLLRNGKAVAGRLLQLSGIYCAGGTPGGYGQPYGRERTVLRTFALTDATSDGNTGGTTDLPSPPPAGSPGDGSNSQPAPPPPGTPGTPPPPPPPPSPPPPPPPASPPPPPQQQQGAVYTWGQDAAGNSARTQGLSNWFSDFGTYYFSQDWTTNIVGSSIFVQASGSSGRRRRRAAAELPAGLQRPDLHAFVPAEAVAAAADAAGGGQDSHASGGVTAADASSAAWDASEPSRKTISSSDHGSVVNRRRALRQQATPASSAAFVTPVACGVPNAAFVGGACVCTSGNRLALNDQPACCTPGGFWNSSQGACVCPRYWNWDPSNSQGPRCVPAPASSYPVVNLALGKVSAASSIYPGFCWGGSCVPAHAFDGDSTTAIKMFHSAQTVGDAAPWLAVDLGGSALVVQVNIYLRLDCCAARTVNAELRVGYNGDPTGRMQNFGAYLLSNTLVWRQPASQPGQDAGVFVVQLPSPGTFGRFVSLQNRPAPGTNIWDQALQVIEMEVYGVALGAAPPLLPQLANAFVDSGSSAGAAVLAGRAEVGLSLADGAISLSGSVDSFLWSDADAAVYCRQLGYGGGGLSYTGAVYGAATLPYMLTAVSCGGGEAALGSCAAQPLVRTTAWPAQDAAGVLCYKAFDPSAYCARAAQLLSSYSPSAVSSISIGGYGYGYIPSSSSGYSSGYGSGYSLSDPLQRAARCGQLAGLAAGATALLTYAYPWQRLPYGAALQLPCFNASGLGAAAAAWLAQMQAAAAEAGCELLPPDWITRALGGLPAAPAPPPPPSGSASPPPPPQPPAADAPWPPLPPAPPGAQDPDAACPAAVAVWPAAADRAAAAAAVGPRELRALPEPGTYMRLDGLLLPRQQQAAANSSGSSSSSSSGGLTPLDWACVTAKAKARSDPRTFENYFSRYGNALLADSAAGAVANGSSSSSLIGGAIAANALAVALPPPNATEEAAAAAKAAWAAAAAPFASLWSPPELLNASALARALLVDRPAWLPFRTVNITHLVAVLARFSRPGGIDLLASGSLDGAFRIVLQTLGGSSDGGDPPPPLPPPAPAPPQPRVAPPPPPFQWTLALSSSSSNSTPSDSDSGAASSPPSAGDGSSSDLQRAGINGGGGDWGDALDAALPLQPVCVEYDASWSGAVGGSGSSFQAFLGSSRAAAWIPSGNGSSDGSSGGWSGGVAPPWGRAVRLDAAQLYYCAARQQLQRRLAVGGLRITDLQLGGSAADVVATLLQPAPQLLQPANATSAGGSGGSGGSGGGGAPPAVVPAANLAYLDLSGNALTGLLPALPVPVINLNLSYNALSGDLRAQLTTPAAAAVSLNASTGAAVVTAVAISNGSAPSTNNSSGSSSDNGGSSSRGFQLLPASSFACTLVLDLGYNQLGGQLPAAAEAVTGTAWRTLLDTAVRLDLSGNRFEGTLPPDWAPLLAAMDLVVSRNPRLSGGVPAQWLAAVRSAGRYGAMVDVSGCAGLAGAYNDTADYDLMRVSGTQLQLDWGALPPPRRRWSYVIDRVARGHMEFAQVRYSRPKSYTDILTGRYSLSPADIEEICTDMYDTEEALRSVAAVRPGLGGGGGGGGLPGAAGLGGSSSSNSSGSSGSASSSSSSSVLGDADDPWPILRDWRGVHESYKAWQPDPTVWCYGGEAARVSIVLSIWATTGAITAALLLAALGIDLVKRCCGCCAARAQRRQQREQRAQRQGKQGGPEEAAAGPGGHDGGGDHGDHGGGGCGGCLKGFFHLGVFVVDYLAPRASIALHMFDFCTDVVYLAAYKGWAAKPTPGVFMALIIAGNLVGHWVTRVVHSRRHRRHRHPQPQKQAQKQQADGNQLPGFDIVVNVDVENGDKGDSGGGGGATGAGAGAAGAGGQQGAMPPCELAWCVLVGLLTSPVGVVIEVLWATHVLLLTWLTLLPELAYCGLCCCCCRRGWSRAERYARRQAAMDRHIVWLRASTACLPPLLRYDVNVQAFERALFLEPVTESLPQAAVQTYIYVVGHRAGVVIPSPIYKLSAGISAVSLIKWAMQVCWRVIKHGNMWEVITLDYKGSNNFDRVPVEPPVAPAAAAVESAAPRSGARRAEPYAVAVRA</sequence>
<keyword evidence="4" id="KW-0472">Membrane</keyword>
<keyword evidence="4" id="KW-1133">Transmembrane helix</keyword>
<comment type="subcellular location">
    <subcellularLocation>
        <location evidence="1">Cytoplasm</location>
        <location evidence="1">Cytoskeleton</location>
        <location evidence="1">Cilium axoneme</location>
    </subcellularLocation>
</comment>
<feature type="compositionally biased region" description="Basic residues" evidence="3">
    <location>
        <begin position="1942"/>
        <end position="1952"/>
    </location>
</feature>
<protein>
    <recommendedName>
        <fullName evidence="5">SRCR domain-containing protein</fullName>
    </recommendedName>
</protein>
<feature type="region of interest" description="Disordered" evidence="3">
    <location>
        <begin position="191"/>
        <end position="261"/>
    </location>
</feature>
<feature type="region of interest" description="Disordered" evidence="3">
    <location>
        <begin position="1717"/>
        <end position="1750"/>
    </location>
</feature>
<dbReference type="EMBL" id="JAEHOC010000046">
    <property type="protein sequence ID" value="KAG2426625.1"/>
    <property type="molecule type" value="Genomic_DNA"/>
</dbReference>
<evidence type="ECO:0000256" key="3">
    <source>
        <dbReference type="SAM" id="MobiDB-lite"/>
    </source>
</evidence>
<feature type="region of interest" description="Disordered" evidence="3">
    <location>
        <begin position="1481"/>
        <end position="1500"/>
    </location>
</feature>
<feature type="compositionally biased region" description="Low complexity" evidence="3">
    <location>
        <begin position="1837"/>
        <end position="1850"/>
    </location>
</feature>
<dbReference type="Gene3D" id="2.60.120.260">
    <property type="entry name" value="Galactose-binding domain-like"/>
    <property type="match status" value="1"/>
</dbReference>
<feature type="domain" description="SRCR" evidence="5">
    <location>
        <begin position="663"/>
        <end position="774"/>
    </location>
</feature>
<feature type="transmembrane region" description="Helical" evidence="4">
    <location>
        <begin position="2014"/>
        <end position="2035"/>
    </location>
</feature>
<reference evidence="6" key="1">
    <citation type="journal article" date="2020" name="bioRxiv">
        <title>Comparative genomics of Chlamydomonas.</title>
        <authorList>
            <person name="Craig R.J."/>
            <person name="Hasan A.R."/>
            <person name="Ness R.W."/>
            <person name="Keightley P.D."/>
        </authorList>
    </citation>
    <scope>NUCLEOTIDE SEQUENCE</scope>
    <source>
        <strain evidence="6">SAG 7.73</strain>
    </source>
</reference>
<feature type="transmembrane region" description="Helical" evidence="4">
    <location>
        <begin position="1921"/>
        <end position="1940"/>
    </location>
</feature>
<feature type="compositionally biased region" description="Pro residues" evidence="3">
    <location>
        <begin position="221"/>
        <end position="255"/>
    </location>
</feature>
<evidence type="ECO:0000313" key="7">
    <source>
        <dbReference type="Proteomes" id="UP000650467"/>
    </source>
</evidence>
<dbReference type="InterPro" id="IPR036772">
    <property type="entry name" value="SRCR-like_dom_sf"/>
</dbReference>
<gene>
    <name evidence="6" type="ORF">HXX76_012939</name>
</gene>
<dbReference type="Proteomes" id="UP000650467">
    <property type="component" value="Unassembled WGS sequence"/>
</dbReference>
<dbReference type="PANTHER" id="PTHR39408">
    <property type="entry name" value="MUCIN-21"/>
    <property type="match status" value="1"/>
</dbReference>
<feature type="region of interest" description="Disordered" evidence="3">
    <location>
        <begin position="1832"/>
        <end position="1862"/>
    </location>
</feature>
<dbReference type="GO" id="GO:0005886">
    <property type="term" value="C:plasma membrane"/>
    <property type="evidence" value="ECO:0007669"/>
    <property type="project" value="TreeGrafter"/>
</dbReference>
<dbReference type="InterPro" id="IPR008979">
    <property type="entry name" value="Galactose-bd-like_sf"/>
</dbReference>
<feature type="compositionally biased region" description="Polar residues" evidence="3">
    <location>
        <begin position="191"/>
        <end position="204"/>
    </location>
</feature>
<dbReference type="InterPro" id="IPR032675">
    <property type="entry name" value="LRR_dom_sf"/>
</dbReference>
<dbReference type="PANTHER" id="PTHR39408:SF3">
    <property type="entry name" value="MUCIN-21"/>
    <property type="match status" value="1"/>
</dbReference>
<dbReference type="InterPro" id="IPR001611">
    <property type="entry name" value="Leu-rich_rpt"/>
</dbReference>
<evidence type="ECO:0000313" key="6">
    <source>
        <dbReference type="EMBL" id="KAG2426625.1"/>
    </source>
</evidence>
<dbReference type="SUPFAM" id="SSF56487">
    <property type="entry name" value="SRCR-like"/>
    <property type="match status" value="1"/>
</dbReference>
<dbReference type="Gene3D" id="3.80.10.10">
    <property type="entry name" value="Ribonuclease Inhibitor"/>
    <property type="match status" value="1"/>
</dbReference>